<proteinExistence type="predicted"/>
<feature type="transmembrane region" description="Helical" evidence="1">
    <location>
        <begin position="31"/>
        <end position="52"/>
    </location>
</feature>
<reference evidence="3" key="1">
    <citation type="journal article" date="2019" name="Int. J. Syst. Evol. Microbiol.">
        <title>The Global Catalogue of Microorganisms (GCM) 10K type strain sequencing project: providing services to taxonomists for standard genome sequencing and annotation.</title>
        <authorList>
            <consortium name="The Broad Institute Genomics Platform"/>
            <consortium name="The Broad Institute Genome Sequencing Center for Infectious Disease"/>
            <person name="Wu L."/>
            <person name="Ma J."/>
        </authorList>
    </citation>
    <scope>NUCLEOTIDE SEQUENCE [LARGE SCALE GENOMIC DNA]</scope>
    <source>
        <strain evidence="3">CCUG 51943</strain>
    </source>
</reference>
<dbReference type="EMBL" id="JBHSQE010000009">
    <property type="protein sequence ID" value="MFC6147505.1"/>
    <property type="molecule type" value="Genomic_DNA"/>
</dbReference>
<keyword evidence="1" id="KW-0472">Membrane</keyword>
<keyword evidence="1" id="KW-0812">Transmembrane</keyword>
<dbReference type="Proteomes" id="UP001596244">
    <property type="component" value="Unassembled WGS sequence"/>
</dbReference>
<evidence type="ECO:0000313" key="3">
    <source>
        <dbReference type="Proteomes" id="UP001596244"/>
    </source>
</evidence>
<sequence length="62" mass="6352">MRALIYLVLGAALFIAGWFWAAALGHAVLAIVAALLMGAGGALVIVALAIGLDKYSPTSRKL</sequence>
<keyword evidence="1" id="KW-1133">Transmembrane helix</keyword>
<keyword evidence="3" id="KW-1185">Reference proteome</keyword>
<name>A0ABW1QG01_9CORY</name>
<evidence type="ECO:0000313" key="2">
    <source>
        <dbReference type="EMBL" id="MFC6147505.1"/>
    </source>
</evidence>
<comment type="caution">
    <text evidence="2">The sequence shown here is derived from an EMBL/GenBank/DDBJ whole genome shotgun (WGS) entry which is preliminary data.</text>
</comment>
<protein>
    <submittedName>
        <fullName evidence="2">Uncharacterized protein</fullName>
    </submittedName>
</protein>
<accession>A0ABW1QG01</accession>
<evidence type="ECO:0000256" key="1">
    <source>
        <dbReference type="SAM" id="Phobius"/>
    </source>
</evidence>
<gene>
    <name evidence="2" type="ORF">ACFPUZ_11900</name>
</gene>
<dbReference type="RefSeq" id="WP_377002114.1">
    <property type="nucleotide sequence ID" value="NZ_JBHSQE010000009.1"/>
</dbReference>
<organism evidence="2 3">
    <name type="scientific">Corynebacterium nasicanis</name>
    <dbReference type="NCBI Taxonomy" id="1448267"/>
    <lineage>
        <taxon>Bacteria</taxon>
        <taxon>Bacillati</taxon>
        <taxon>Actinomycetota</taxon>
        <taxon>Actinomycetes</taxon>
        <taxon>Mycobacteriales</taxon>
        <taxon>Corynebacteriaceae</taxon>
        <taxon>Corynebacterium</taxon>
    </lineage>
</organism>